<feature type="transmembrane region" description="Helical" evidence="7">
    <location>
        <begin position="392"/>
        <end position="420"/>
    </location>
</feature>
<feature type="domain" description="O-antigen ligase-related" evidence="8">
    <location>
        <begin position="282"/>
        <end position="409"/>
    </location>
</feature>
<dbReference type="EMBL" id="CP000612">
    <property type="protein sequence ID" value="ABO51640.1"/>
    <property type="molecule type" value="Genomic_DNA"/>
</dbReference>
<dbReference type="InterPro" id="IPR019734">
    <property type="entry name" value="TPR_rpt"/>
</dbReference>
<dbReference type="Pfam" id="PF04932">
    <property type="entry name" value="Wzy_C"/>
    <property type="match status" value="1"/>
</dbReference>
<dbReference type="PANTHER" id="PTHR37422">
    <property type="entry name" value="TEICHURONIC ACID BIOSYNTHESIS PROTEIN TUAE"/>
    <property type="match status" value="1"/>
</dbReference>
<dbReference type="Proteomes" id="UP000001556">
    <property type="component" value="Chromosome"/>
</dbReference>
<dbReference type="Pfam" id="PF13181">
    <property type="entry name" value="TPR_8"/>
    <property type="match status" value="2"/>
</dbReference>
<organism evidence="9 10">
    <name type="scientific">Desulforamulus reducens (strain ATCC BAA-1160 / DSM 100696 / MI-1)</name>
    <name type="common">Desulfotomaculum reducens</name>
    <dbReference type="NCBI Taxonomy" id="349161"/>
    <lineage>
        <taxon>Bacteria</taxon>
        <taxon>Bacillati</taxon>
        <taxon>Bacillota</taxon>
        <taxon>Clostridia</taxon>
        <taxon>Eubacteriales</taxon>
        <taxon>Peptococcaceae</taxon>
        <taxon>Desulforamulus</taxon>
    </lineage>
</organism>
<feature type="transmembrane region" description="Helical" evidence="7">
    <location>
        <begin position="79"/>
        <end position="101"/>
    </location>
</feature>
<dbReference type="eggNOG" id="COG0457">
    <property type="taxonomic scope" value="Bacteria"/>
</dbReference>
<evidence type="ECO:0000256" key="2">
    <source>
        <dbReference type="ARBA" id="ARBA00022692"/>
    </source>
</evidence>
<feature type="transmembrane region" description="Helical" evidence="7">
    <location>
        <begin position="225"/>
        <end position="241"/>
    </location>
</feature>
<dbReference type="GO" id="GO:0016020">
    <property type="term" value="C:membrane"/>
    <property type="evidence" value="ECO:0007669"/>
    <property type="project" value="UniProtKB-SubCell"/>
</dbReference>
<dbReference type="HOGENOM" id="CLU_011929_0_0_9"/>
<dbReference type="STRING" id="349161.Dred_3138"/>
<keyword evidence="6" id="KW-0175">Coiled coil</keyword>
<dbReference type="PANTHER" id="PTHR37422:SF13">
    <property type="entry name" value="LIPOPOLYSACCHARIDE BIOSYNTHESIS PROTEIN PA4999-RELATED"/>
    <property type="match status" value="1"/>
</dbReference>
<evidence type="ECO:0000256" key="4">
    <source>
        <dbReference type="ARBA" id="ARBA00023136"/>
    </source>
</evidence>
<reference evidence="9 10" key="1">
    <citation type="submission" date="2007-03" db="EMBL/GenBank/DDBJ databases">
        <title>Complete sequence of Desulfotomaculum reducens MI-1.</title>
        <authorList>
            <consortium name="US DOE Joint Genome Institute"/>
            <person name="Copeland A."/>
            <person name="Lucas S."/>
            <person name="Lapidus A."/>
            <person name="Barry K."/>
            <person name="Detter J.C."/>
            <person name="Glavina del Rio T."/>
            <person name="Hammon N."/>
            <person name="Israni S."/>
            <person name="Dalin E."/>
            <person name="Tice H."/>
            <person name="Pitluck S."/>
            <person name="Sims D."/>
            <person name="Brettin T."/>
            <person name="Bruce D."/>
            <person name="Han C."/>
            <person name="Tapia R."/>
            <person name="Schmutz J."/>
            <person name="Larimer F."/>
            <person name="Land M."/>
            <person name="Hauser L."/>
            <person name="Kyrpides N."/>
            <person name="Kim E."/>
            <person name="Tebo B.M."/>
            <person name="Richardson P."/>
        </authorList>
    </citation>
    <scope>NUCLEOTIDE SEQUENCE [LARGE SCALE GENOMIC DNA]</scope>
    <source>
        <strain evidence="9 10">MI-1</strain>
    </source>
</reference>
<dbReference type="InterPro" id="IPR011990">
    <property type="entry name" value="TPR-like_helical_dom_sf"/>
</dbReference>
<dbReference type="InterPro" id="IPR051533">
    <property type="entry name" value="WaaL-like"/>
</dbReference>
<feature type="transmembrane region" description="Helical" evidence="7">
    <location>
        <begin position="248"/>
        <end position="271"/>
    </location>
</feature>
<dbReference type="OrthoDB" id="1808577at2"/>
<feature type="transmembrane region" description="Helical" evidence="7">
    <location>
        <begin position="136"/>
        <end position="156"/>
    </location>
</feature>
<sequence>MGYTRTPLLGNEVILETESLFDRLTYWGLCCLLFIGPFFNGLFFPDNQRVALLAAAILFLFASIISFQRKNVRFFSNPLDYLVLALPVVYIIASFSAVNYALAIDEVFENILYFFVFWTAVRVIRTSKHIEKIFAVLFFNGVCVALAGLFVASGWLDIKDAYSLRDGGTIASVFQYKNTLASFLTAIIFIGFYLTEEYKNKLTNYFFSSSTYLLLLVFFSTQSHGGYIIFGIFSSLLWLLYPDNKRFILILSNILLALFAFLGSKMFLLSIMNKNVFQAWLWVMTGIIITSLYQWIINKYKSKAPHISLKQILIFLLGMLLGGTFALYHTGIFDILLEKIHMFGAMERFTTYEDSFKMIQERPFIGWGGGGWAEAYTIFQSYAYNVRVMHSYFLQATIEAGLLGLLIIIAIWGMFIKLAYRVFKFSRTEEKLMAATLICAILAILSHSVIDFNLSLAALTMILFTLVGCMVRLDQNFSQESPKEKGKLYSGYTLVASIIVTLVIFTGSLIMISSDNLYDAAIKALNARQGQEAIALTEKAITMNPMEAKTYGLAAQLYSAFKMPKQAVENADKAIELAPYNPDRYLEAAVIYVRAGETEKAVTTAERAIQLAPLKVKYYEQYSDTLINVALRELQNKQPKTVANYTKETIAIPDKITAVLKKISPEKKKLWIYAQPLAVTDKIKLNIGIANLIQGNLVQAAQNINEASQNPQINKDSLVWQALIAQKQGDISKAENLLKSAEKENPNIKKQYNQLLSLIAS</sequence>
<feature type="transmembrane region" description="Helical" evidence="7">
    <location>
        <begin position="277"/>
        <end position="297"/>
    </location>
</feature>
<keyword evidence="4 7" id="KW-0472">Membrane</keyword>
<evidence type="ECO:0000256" key="6">
    <source>
        <dbReference type="SAM" id="Coils"/>
    </source>
</evidence>
<feature type="transmembrane region" description="Helical" evidence="7">
    <location>
        <begin position="202"/>
        <end position="219"/>
    </location>
</feature>
<feature type="transmembrane region" description="Helical" evidence="7">
    <location>
        <begin position="456"/>
        <end position="473"/>
    </location>
</feature>
<comment type="subcellular location">
    <subcellularLocation>
        <location evidence="1">Membrane</location>
        <topology evidence="1">Multi-pass membrane protein</topology>
    </subcellularLocation>
</comment>
<name>A4J987_DESRM</name>
<evidence type="ECO:0000256" key="7">
    <source>
        <dbReference type="SAM" id="Phobius"/>
    </source>
</evidence>
<evidence type="ECO:0000313" key="10">
    <source>
        <dbReference type="Proteomes" id="UP000001556"/>
    </source>
</evidence>
<keyword evidence="10" id="KW-1185">Reference proteome</keyword>
<gene>
    <name evidence="9" type="ordered locus">Dred_3138</name>
</gene>
<dbReference type="Gene3D" id="1.25.40.10">
    <property type="entry name" value="Tetratricopeptide repeat domain"/>
    <property type="match status" value="1"/>
</dbReference>
<feature type="transmembrane region" description="Helical" evidence="7">
    <location>
        <begin position="176"/>
        <end position="195"/>
    </location>
</feature>
<proteinExistence type="predicted"/>
<dbReference type="InterPro" id="IPR007016">
    <property type="entry name" value="O-antigen_ligase-rel_domated"/>
</dbReference>
<accession>A4J987</accession>
<dbReference type="SMART" id="SM00028">
    <property type="entry name" value="TPR"/>
    <property type="match status" value="4"/>
</dbReference>
<dbReference type="eggNOG" id="COG3307">
    <property type="taxonomic scope" value="Bacteria"/>
</dbReference>
<feature type="transmembrane region" description="Helical" evidence="7">
    <location>
        <begin position="432"/>
        <end position="450"/>
    </location>
</feature>
<evidence type="ECO:0000256" key="5">
    <source>
        <dbReference type="PROSITE-ProRule" id="PRU00339"/>
    </source>
</evidence>
<dbReference type="RefSeq" id="WP_011879428.1">
    <property type="nucleotide sequence ID" value="NC_009253.1"/>
</dbReference>
<evidence type="ECO:0000256" key="1">
    <source>
        <dbReference type="ARBA" id="ARBA00004141"/>
    </source>
</evidence>
<protein>
    <submittedName>
        <fullName evidence="9">O-antigen polymerase</fullName>
    </submittedName>
</protein>
<dbReference type="PROSITE" id="PS50005">
    <property type="entry name" value="TPR"/>
    <property type="match status" value="1"/>
</dbReference>
<dbReference type="AlphaFoldDB" id="A4J987"/>
<dbReference type="KEGG" id="drm:Dred_3138"/>
<feature type="coiled-coil region" evidence="6">
    <location>
        <begin position="724"/>
        <end position="758"/>
    </location>
</feature>
<feature type="transmembrane region" description="Helical" evidence="7">
    <location>
        <begin position="309"/>
        <end position="328"/>
    </location>
</feature>
<evidence type="ECO:0000259" key="8">
    <source>
        <dbReference type="Pfam" id="PF04932"/>
    </source>
</evidence>
<evidence type="ECO:0000256" key="3">
    <source>
        <dbReference type="ARBA" id="ARBA00022989"/>
    </source>
</evidence>
<evidence type="ECO:0000313" key="9">
    <source>
        <dbReference type="EMBL" id="ABO51640.1"/>
    </source>
</evidence>
<feature type="transmembrane region" description="Helical" evidence="7">
    <location>
        <begin position="24"/>
        <end position="44"/>
    </location>
</feature>
<feature type="repeat" description="TPR" evidence="5">
    <location>
        <begin position="582"/>
        <end position="615"/>
    </location>
</feature>
<keyword evidence="2 7" id="KW-0812">Transmembrane</keyword>
<feature type="transmembrane region" description="Helical" evidence="7">
    <location>
        <begin position="50"/>
        <end position="67"/>
    </location>
</feature>
<keyword evidence="3 7" id="KW-1133">Transmembrane helix</keyword>
<keyword evidence="5" id="KW-0802">TPR repeat</keyword>
<feature type="transmembrane region" description="Helical" evidence="7">
    <location>
        <begin position="494"/>
        <end position="512"/>
    </location>
</feature>
<dbReference type="SUPFAM" id="SSF48452">
    <property type="entry name" value="TPR-like"/>
    <property type="match status" value="1"/>
</dbReference>